<keyword evidence="1" id="KW-0812">Transmembrane</keyword>
<evidence type="ECO:0000256" key="1">
    <source>
        <dbReference type="SAM" id="Phobius"/>
    </source>
</evidence>
<sequence>MSSLQSSPQRLRLVFAALMSLWMSLLMTAFVVWLNLGLNAAYLRHWGHAFAAAWPAAFTIVLLFGPSVQRLSQRVALWLPMPRGRD</sequence>
<name>A0ABV8S0J0_9BURK</name>
<dbReference type="InterPro" id="IPR021529">
    <property type="entry name" value="DUF2798"/>
</dbReference>
<keyword evidence="1" id="KW-0472">Membrane</keyword>
<dbReference type="EMBL" id="JBHSDY010000010">
    <property type="protein sequence ID" value="MFC4299098.1"/>
    <property type="molecule type" value="Genomic_DNA"/>
</dbReference>
<keyword evidence="1" id="KW-1133">Transmembrane helix</keyword>
<comment type="caution">
    <text evidence="2">The sequence shown here is derived from an EMBL/GenBank/DDBJ whole genome shotgun (WGS) entry which is preliminary data.</text>
</comment>
<proteinExistence type="predicted"/>
<organism evidence="2 3">
    <name type="scientific">Castellaniella hirudinis</name>
    <dbReference type="NCBI Taxonomy" id="1144617"/>
    <lineage>
        <taxon>Bacteria</taxon>
        <taxon>Pseudomonadati</taxon>
        <taxon>Pseudomonadota</taxon>
        <taxon>Betaproteobacteria</taxon>
        <taxon>Burkholderiales</taxon>
        <taxon>Alcaligenaceae</taxon>
        <taxon>Castellaniella</taxon>
    </lineage>
</organism>
<reference evidence="3" key="1">
    <citation type="journal article" date="2019" name="Int. J. Syst. Evol. Microbiol.">
        <title>The Global Catalogue of Microorganisms (GCM) 10K type strain sequencing project: providing services to taxonomists for standard genome sequencing and annotation.</title>
        <authorList>
            <consortium name="The Broad Institute Genomics Platform"/>
            <consortium name="The Broad Institute Genome Sequencing Center for Infectious Disease"/>
            <person name="Wu L."/>
            <person name="Ma J."/>
        </authorList>
    </citation>
    <scope>NUCLEOTIDE SEQUENCE [LARGE SCALE GENOMIC DNA]</scope>
    <source>
        <strain evidence="3">CGMCC 1.19029</strain>
    </source>
</reference>
<dbReference type="RefSeq" id="WP_376813655.1">
    <property type="nucleotide sequence ID" value="NZ_JBHSDY010000010.1"/>
</dbReference>
<dbReference type="Pfam" id="PF11391">
    <property type="entry name" value="DUF2798"/>
    <property type="match status" value="1"/>
</dbReference>
<evidence type="ECO:0000313" key="2">
    <source>
        <dbReference type="EMBL" id="MFC4299098.1"/>
    </source>
</evidence>
<gene>
    <name evidence="2" type="ORF">ACFO0J_13710</name>
</gene>
<evidence type="ECO:0000313" key="3">
    <source>
        <dbReference type="Proteomes" id="UP001595756"/>
    </source>
</evidence>
<accession>A0ABV8S0J0</accession>
<protein>
    <submittedName>
        <fullName evidence="2">DUF2798 domain-containing protein</fullName>
    </submittedName>
</protein>
<keyword evidence="3" id="KW-1185">Reference proteome</keyword>
<dbReference type="Proteomes" id="UP001595756">
    <property type="component" value="Unassembled WGS sequence"/>
</dbReference>
<feature type="transmembrane region" description="Helical" evidence="1">
    <location>
        <begin position="12"/>
        <end position="34"/>
    </location>
</feature>
<feature type="transmembrane region" description="Helical" evidence="1">
    <location>
        <begin position="46"/>
        <end position="64"/>
    </location>
</feature>